<gene>
    <name evidence="1" type="ORF">HDID_LOCUS4340</name>
</gene>
<protein>
    <submittedName>
        <fullName evidence="1">Uncharacterized protein</fullName>
    </submittedName>
</protein>
<organism evidence="1 2">
    <name type="scientific">Hymenolepis diminuta</name>
    <name type="common">Rat tapeworm</name>
    <dbReference type="NCBI Taxonomy" id="6216"/>
    <lineage>
        <taxon>Eukaryota</taxon>
        <taxon>Metazoa</taxon>
        <taxon>Spiralia</taxon>
        <taxon>Lophotrochozoa</taxon>
        <taxon>Platyhelminthes</taxon>
        <taxon>Cestoda</taxon>
        <taxon>Eucestoda</taxon>
        <taxon>Cyclophyllidea</taxon>
        <taxon>Hymenolepididae</taxon>
        <taxon>Hymenolepis</taxon>
    </lineage>
</organism>
<reference evidence="1 2" key="1">
    <citation type="submission" date="2018-11" db="EMBL/GenBank/DDBJ databases">
        <authorList>
            <consortium name="Pathogen Informatics"/>
        </authorList>
    </citation>
    <scope>NUCLEOTIDE SEQUENCE [LARGE SCALE GENOMIC DNA]</scope>
</reference>
<evidence type="ECO:0000313" key="1">
    <source>
        <dbReference type="EMBL" id="VDL47646.1"/>
    </source>
</evidence>
<dbReference type="OrthoDB" id="8948423at2759"/>
<proteinExistence type="predicted"/>
<dbReference type="EMBL" id="UYSG01001623">
    <property type="protein sequence ID" value="VDL47646.1"/>
    <property type="molecule type" value="Genomic_DNA"/>
</dbReference>
<dbReference type="AlphaFoldDB" id="A0A3P6YW40"/>
<dbReference type="Proteomes" id="UP000274504">
    <property type="component" value="Unassembled WGS sequence"/>
</dbReference>
<evidence type="ECO:0000313" key="2">
    <source>
        <dbReference type="Proteomes" id="UP000274504"/>
    </source>
</evidence>
<accession>A0A3P6YW40</accession>
<sequence>MKNRYHNVINIAESRSLKLLGVMKTTSPINSDVCISIVKISCTHKRSTGIEGTEVVNAIKYGTIFTNVISKQLVFWKFRDIRGFDITKELHIFDSMKSHHILHACSWGFIDLHILCKTISKD</sequence>
<name>A0A3P6YW40_HYMDI</name>